<dbReference type="Proteomes" id="UP000075374">
    <property type="component" value="Unassembled WGS sequence"/>
</dbReference>
<comment type="caution">
    <text evidence="1">The sequence shown here is derived from an EMBL/GenBank/DDBJ whole genome shotgun (WGS) entry which is preliminary data.</text>
</comment>
<dbReference type="STRING" id="1121305.CLCOL_01120"/>
<gene>
    <name evidence="1" type="ORF">CLCOL_01120</name>
</gene>
<dbReference type="PATRIC" id="fig|1121305.3.peg.114"/>
<evidence type="ECO:0000313" key="1">
    <source>
        <dbReference type="EMBL" id="KYH30174.1"/>
    </source>
</evidence>
<protein>
    <submittedName>
        <fullName evidence="1">Uncharacterized protein</fullName>
    </submittedName>
</protein>
<keyword evidence="2" id="KW-1185">Reference proteome</keyword>
<dbReference type="RefSeq" id="WP_061857064.1">
    <property type="nucleotide sequence ID" value="NZ_LTBB01000001.1"/>
</dbReference>
<evidence type="ECO:0000313" key="2">
    <source>
        <dbReference type="Proteomes" id="UP000075374"/>
    </source>
</evidence>
<organism evidence="1 2">
    <name type="scientific">Clostridium colicanis DSM 13634</name>
    <dbReference type="NCBI Taxonomy" id="1121305"/>
    <lineage>
        <taxon>Bacteria</taxon>
        <taxon>Bacillati</taxon>
        <taxon>Bacillota</taxon>
        <taxon>Clostridia</taxon>
        <taxon>Eubacteriales</taxon>
        <taxon>Clostridiaceae</taxon>
        <taxon>Clostridium</taxon>
    </lineage>
</organism>
<reference evidence="1 2" key="1">
    <citation type="submission" date="2016-02" db="EMBL/GenBank/DDBJ databases">
        <title>Genome sequence of Clostridium colicanis DSM 13634.</title>
        <authorList>
            <person name="Poehlein A."/>
            <person name="Daniel R."/>
        </authorList>
    </citation>
    <scope>NUCLEOTIDE SEQUENCE [LARGE SCALE GENOMIC DNA]</scope>
    <source>
        <strain evidence="1 2">DSM 13634</strain>
    </source>
</reference>
<dbReference type="AlphaFoldDB" id="A0A151ARA1"/>
<proteinExistence type="predicted"/>
<dbReference type="EMBL" id="LTBB01000001">
    <property type="protein sequence ID" value="KYH30174.1"/>
    <property type="molecule type" value="Genomic_DNA"/>
</dbReference>
<accession>A0A151ARA1</accession>
<name>A0A151ARA1_9CLOT</name>
<sequence>MSDWREIAVDDIINEMEEASLEGKEQLEEKKVKIKPKCKPEPQPIVVPVCATVTVPAGFVAGAGNANVAWVNCLRCVESIEPIDVFCPNSNRPCGTVDACVKRIVGCIQFIVSKSVNGNDACSSAGGASNVSYVGSVCVDECFSCDVIEEDPCGCFNSGKDSECGGEIEGVTIEPRNFVANIVPCGPNFKNIIFTGEFRLTCGCRKVC</sequence>